<dbReference type="GO" id="GO:0016567">
    <property type="term" value="P:protein ubiquitination"/>
    <property type="evidence" value="ECO:0007669"/>
    <property type="project" value="InterPro"/>
</dbReference>
<dbReference type="InterPro" id="IPR050767">
    <property type="entry name" value="Sel1_AlgK"/>
</dbReference>
<keyword evidence="4" id="KW-1185">Reference proteome</keyword>
<comment type="similarity">
    <text evidence="1">Belongs to the sel-1 family.</text>
</comment>
<dbReference type="InterPro" id="IPR003613">
    <property type="entry name" value="Ubox_domain"/>
</dbReference>
<dbReference type="PANTHER" id="PTHR11102">
    <property type="entry name" value="SEL-1-LIKE PROTEIN"/>
    <property type="match status" value="1"/>
</dbReference>
<protein>
    <submittedName>
        <fullName evidence="3">Sel1 domain protein repeat-containing protein</fullName>
    </submittedName>
</protein>
<dbReference type="OrthoDB" id="6105938at2759"/>
<dbReference type="InterPro" id="IPR006597">
    <property type="entry name" value="Sel1-like"/>
</dbReference>
<dbReference type="PANTHER" id="PTHR11102:SF160">
    <property type="entry name" value="ERAD-ASSOCIATED E3 UBIQUITIN-PROTEIN LIGASE COMPONENT HRD3"/>
    <property type="match status" value="1"/>
</dbReference>
<dbReference type="EMBL" id="CAICTM010000791">
    <property type="protein sequence ID" value="CAB9516575.1"/>
    <property type="molecule type" value="Genomic_DNA"/>
</dbReference>
<comment type="caution">
    <text evidence="3">The sequence shown here is derived from an EMBL/GenBank/DDBJ whole genome shotgun (WGS) entry which is preliminary data.</text>
</comment>
<evidence type="ECO:0000313" key="3">
    <source>
        <dbReference type="EMBL" id="CAB9516575.1"/>
    </source>
</evidence>
<evidence type="ECO:0000259" key="2">
    <source>
        <dbReference type="PROSITE" id="PS51698"/>
    </source>
</evidence>
<dbReference type="Gene3D" id="3.30.40.10">
    <property type="entry name" value="Zinc/RING finger domain, C3HC4 (zinc finger)"/>
    <property type="match status" value="1"/>
</dbReference>
<dbReference type="AlphaFoldDB" id="A0A9N8EDL6"/>
<proteinExistence type="inferred from homology"/>
<reference evidence="3" key="1">
    <citation type="submission" date="2020-06" db="EMBL/GenBank/DDBJ databases">
        <authorList>
            <consortium name="Plant Systems Biology data submission"/>
        </authorList>
    </citation>
    <scope>NUCLEOTIDE SEQUENCE</scope>
    <source>
        <strain evidence="3">D6</strain>
    </source>
</reference>
<organism evidence="3 4">
    <name type="scientific">Seminavis robusta</name>
    <dbReference type="NCBI Taxonomy" id="568900"/>
    <lineage>
        <taxon>Eukaryota</taxon>
        <taxon>Sar</taxon>
        <taxon>Stramenopiles</taxon>
        <taxon>Ochrophyta</taxon>
        <taxon>Bacillariophyta</taxon>
        <taxon>Bacillariophyceae</taxon>
        <taxon>Bacillariophycidae</taxon>
        <taxon>Naviculales</taxon>
        <taxon>Naviculaceae</taxon>
        <taxon>Seminavis</taxon>
    </lineage>
</organism>
<evidence type="ECO:0000313" key="4">
    <source>
        <dbReference type="Proteomes" id="UP001153069"/>
    </source>
</evidence>
<dbReference type="GO" id="GO:0004842">
    <property type="term" value="F:ubiquitin-protein transferase activity"/>
    <property type="evidence" value="ECO:0007669"/>
    <property type="project" value="InterPro"/>
</dbReference>
<dbReference type="SUPFAM" id="SSF57850">
    <property type="entry name" value="RING/U-box"/>
    <property type="match status" value="1"/>
</dbReference>
<dbReference type="Gene3D" id="1.25.40.10">
    <property type="entry name" value="Tetratricopeptide repeat domain"/>
    <property type="match status" value="1"/>
</dbReference>
<dbReference type="SMART" id="SM00504">
    <property type="entry name" value="Ubox"/>
    <property type="match status" value="1"/>
</dbReference>
<gene>
    <name evidence="3" type="ORF">SEMRO_792_G203190.1</name>
</gene>
<feature type="domain" description="U-box" evidence="2">
    <location>
        <begin position="130"/>
        <end position="205"/>
    </location>
</feature>
<dbReference type="SMART" id="SM00671">
    <property type="entry name" value="SEL1"/>
    <property type="match status" value="3"/>
</dbReference>
<dbReference type="Proteomes" id="UP001153069">
    <property type="component" value="Unassembled WGS sequence"/>
</dbReference>
<dbReference type="Pfam" id="PF08238">
    <property type="entry name" value="Sel1"/>
    <property type="match status" value="3"/>
</dbReference>
<evidence type="ECO:0000256" key="1">
    <source>
        <dbReference type="ARBA" id="ARBA00038101"/>
    </source>
</evidence>
<name>A0A9N8EDL6_9STRA</name>
<dbReference type="InterPro" id="IPR013083">
    <property type="entry name" value="Znf_RING/FYVE/PHD"/>
</dbReference>
<sequence length="360" mass="39956">MRILCVFRHLFLPARATHRPRSRSSNDLTGLVIEIPKKDRDNDDSTIASTATGACCANRKFHLDSISHGELQQECKKSELSASGTPEVLRNRLRRAKQAKENRHKENEAIDVHAKDTHAKEHQAKRTKESVADDLICPISLDLPWDPVTAEDGRVYDRECIETHFHTHCGDLKSPITNEKMGSKLLPAVQHRNIIEALLESGAIDGDLAAKWNEKVKQKDWLKKAQKGDPYSMWGVGLLYDKGLLGLKQDKNLAFQWMQRAHDAGDVRATASLGANYLRGNGTPKCPKKGMMYVSIAAGQGSNLAAYYLGMALANGGRGMHNDKQEAIKWLAKAVGVCPYMNLSEDAVNEAQEKLNQLLA</sequence>
<dbReference type="SUPFAM" id="SSF81901">
    <property type="entry name" value="HCP-like"/>
    <property type="match status" value="1"/>
</dbReference>
<dbReference type="Pfam" id="PF04564">
    <property type="entry name" value="U-box"/>
    <property type="match status" value="1"/>
</dbReference>
<dbReference type="PROSITE" id="PS51698">
    <property type="entry name" value="U_BOX"/>
    <property type="match status" value="1"/>
</dbReference>
<accession>A0A9N8EDL6</accession>
<dbReference type="InterPro" id="IPR011990">
    <property type="entry name" value="TPR-like_helical_dom_sf"/>
</dbReference>